<dbReference type="AlphaFoldDB" id="A0A1I0V3D5"/>
<sequence>MKVINLNKYKANKELEKAYKNLLKTKLGGK</sequence>
<gene>
    <name evidence="1" type="ORF">SAMN04488528_1001131</name>
</gene>
<proteinExistence type="predicted"/>
<protein>
    <submittedName>
        <fullName evidence="1">Uncharacterized protein</fullName>
    </submittedName>
</protein>
<evidence type="ECO:0000313" key="1">
    <source>
        <dbReference type="EMBL" id="SFA70791.1"/>
    </source>
</evidence>
<dbReference type="Proteomes" id="UP000198619">
    <property type="component" value="Unassembled WGS sequence"/>
</dbReference>
<dbReference type="EMBL" id="FOKI01000001">
    <property type="protein sequence ID" value="SFA70791.1"/>
    <property type="molecule type" value="Genomic_DNA"/>
</dbReference>
<name>A0A1I0V3D5_9CLOT</name>
<evidence type="ECO:0000313" key="2">
    <source>
        <dbReference type="Proteomes" id="UP000198619"/>
    </source>
</evidence>
<organism evidence="1 2">
    <name type="scientific">Clostridium frigidicarnis</name>
    <dbReference type="NCBI Taxonomy" id="84698"/>
    <lineage>
        <taxon>Bacteria</taxon>
        <taxon>Bacillati</taxon>
        <taxon>Bacillota</taxon>
        <taxon>Clostridia</taxon>
        <taxon>Eubacteriales</taxon>
        <taxon>Clostridiaceae</taxon>
        <taxon>Clostridium</taxon>
    </lineage>
</organism>
<keyword evidence="2" id="KW-1185">Reference proteome</keyword>
<reference evidence="1 2" key="1">
    <citation type="submission" date="2016-10" db="EMBL/GenBank/DDBJ databases">
        <authorList>
            <person name="de Groot N.N."/>
        </authorList>
    </citation>
    <scope>NUCLEOTIDE SEQUENCE [LARGE SCALE GENOMIC DNA]</scope>
    <source>
        <strain evidence="1 2">DSM 12271</strain>
    </source>
</reference>
<accession>A0A1I0V3D5</accession>